<evidence type="ECO:0000313" key="9">
    <source>
        <dbReference type="Proteomes" id="UP000317648"/>
    </source>
</evidence>
<dbReference type="InterPro" id="IPR011478">
    <property type="entry name" value="DUF1585"/>
</dbReference>
<dbReference type="Pfam" id="PF07631">
    <property type="entry name" value="PSD4"/>
    <property type="match status" value="1"/>
</dbReference>
<evidence type="ECO:0000259" key="7">
    <source>
        <dbReference type="Pfam" id="PF07637"/>
    </source>
</evidence>
<evidence type="ECO:0000259" key="4">
    <source>
        <dbReference type="Pfam" id="PF07627"/>
    </source>
</evidence>
<keyword evidence="1" id="KW-0732">Signal</keyword>
<name>A0A518DXM2_9BACT</name>
<evidence type="ECO:0000256" key="1">
    <source>
        <dbReference type="SAM" id="SignalP"/>
    </source>
</evidence>
<feature type="signal peptide" evidence="1">
    <location>
        <begin position="1"/>
        <end position="25"/>
    </location>
</feature>
<evidence type="ECO:0000313" key="8">
    <source>
        <dbReference type="EMBL" id="QDU96578.1"/>
    </source>
</evidence>
<dbReference type="Proteomes" id="UP000317648">
    <property type="component" value="Chromosome"/>
</dbReference>
<dbReference type="OrthoDB" id="175242at2"/>
<dbReference type="KEGG" id="lcre:Pla8534_43990"/>
<sequence length="1383" mass="153887" precursor="true">MIHSYRLHCFLVALAMMLAAASLRADEGTTQAKEIEQRYKPVIVPLLKAYCHECHSGEEAEAEIDLAGLKTMADVRRQPKVWLKVREMLRSRQMPPKDAKQPTDDERSRLETWVRGFLKSEAQARAGDPGPLVLRRLNNAEYNYTVRDLNGVSSLDPTREFPVDGAAGEGFTNSGAAQGMSPALVTKYLDAAKEVAAHAVLTPEGIRFSPYTTERDQTDELLARIQAFYRQFTDDSGGTAVNLQDIQFTTNQGGRLPLARYLAATLAEREALTSGTKTIEALAKERGLNAKYLRTLWQTLSADKPDDGTLLGGLRERWRNTESNDPSKLVAEIGQVQEKLWKFNSIGHIGREGGPPRWMEAVGVQKLVATRQDFKWKLPTGTDGKDVVFYLATGDAGDGNDGDYVVWKNLRLEGGGHPPLPLRDVAGLQQRIDQQRLKMLGQTASYLAAAAEVGVQPLGDQERLNPVLQRVATAHNVDAETLKVWLDYLAIGRSSAVKVDGHLTKKTNSRQGITGWAPDTPDSLPTVVANSSDKNENIPGLAKAHSVVVHPTPTHYAAVGWQSPIDGVVRVEASIADAHFTCGNGAEWLLQHRTAGKTGTLWNGEYEVRGSATMTPTTVAVRNGELLSFLIGPRNREHTCDLTSITLVISEASGAKRVWDLAKDVSPNLHAGNPHEDSHGNQTTWHFYQGEMAKVHQGGAPIVTVPPGSVLAQWLAEQDTEMRKELARRVQALATGATPDDANSPDALLQRQLRTLSVPVDLPSFVKDLEPGDRFGRHPLGHAVDAADLVVRAPEVIEFRVPAELAKDRELVGTAELDAKHGFDGTVQVRVLASRPAALNVSASEPILVREGSAAHERIEGPVSQFCNLFPPALCYARIVPVDQVVTLTLFHREDDYLRRLMLDDRQAAELDRLWDELFYVAREPLKYQVAFEQIREFATQDRPDLVKAWAPYVKPVNDRADAFRRRLVTIEPVHVKAVVEFADRAWRRPLTDSEQQGLRGLYQQLRDSEIPHEEAIRLTIARVLTSPAFLYRKEQPAPGEEAAPVSGRELANRLSYFLWSSMPDEELRRVALAGTLTEDRTLVEQTRRMLDDPRTRRLAIQFACQWLHVRDFDQNDDKNEKLYPEFAKLRGDMYEETVQFFEDMFRNDGSILALLDADHTFLNEALASHYGIGGVGGPQWRRVDGVREKGRGGVLGMATVLASQSGASRTSPILRGNWVFETLLGERLPRPPANVPDLPDEVPSGLTARQLIEKHSSVAACAKCHARIDPYGFALEQYDAIGRLRPQAVDTKTKLPDGQEIEGIQGLRDYLRKDRRDDVVRQFCRKLLGYSLGREIQLSDEPLIDNTMAKLAENDYRFSVAVEMIVSSRQFREIRGRQNTDD</sequence>
<evidence type="ECO:0000259" key="3">
    <source>
        <dbReference type="Pfam" id="PF07626"/>
    </source>
</evidence>
<feature type="domain" description="DUF1592" evidence="5">
    <location>
        <begin position="1048"/>
        <end position="1173"/>
    </location>
</feature>
<dbReference type="Pfam" id="PF07637">
    <property type="entry name" value="PSD5"/>
    <property type="match status" value="1"/>
</dbReference>
<feature type="domain" description="DUF1595" evidence="7">
    <location>
        <begin position="978"/>
        <end position="1035"/>
    </location>
</feature>
<feature type="domain" description="DUF1587" evidence="3">
    <location>
        <begin position="135"/>
        <end position="200"/>
    </location>
</feature>
<dbReference type="InterPro" id="IPR013042">
    <property type="entry name" value="DUF1592"/>
</dbReference>
<dbReference type="Pfam" id="PF07626">
    <property type="entry name" value="PSD3"/>
    <property type="match status" value="1"/>
</dbReference>
<dbReference type="InterPro" id="IPR013039">
    <property type="entry name" value="DUF1588"/>
</dbReference>
<protein>
    <recommendedName>
        <fullName evidence="10">Planctomycete cytochrome C</fullName>
    </recommendedName>
</protein>
<feature type="chain" id="PRO_5022075435" description="Planctomycete cytochrome C" evidence="1">
    <location>
        <begin position="26"/>
        <end position="1383"/>
    </location>
</feature>
<evidence type="ECO:0000259" key="2">
    <source>
        <dbReference type="Pfam" id="PF07624"/>
    </source>
</evidence>
<dbReference type="Pfam" id="PF07635">
    <property type="entry name" value="PSCyt1"/>
    <property type="match status" value="1"/>
</dbReference>
<reference evidence="8 9" key="1">
    <citation type="submission" date="2019-02" db="EMBL/GenBank/DDBJ databases">
        <title>Deep-cultivation of Planctomycetes and their phenomic and genomic characterization uncovers novel biology.</title>
        <authorList>
            <person name="Wiegand S."/>
            <person name="Jogler M."/>
            <person name="Boedeker C."/>
            <person name="Pinto D."/>
            <person name="Vollmers J."/>
            <person name="Rivas-Marin E."/>
            <person name="Kohn T."/>
            <person name="Peeters S.H."/>
            <person name="Heuer A."/>
            <person name="Rast P."/>
            <person name="Oberbeckmann S."/>
            <person name="Bunk B."/>
            <person name="Jeske O."/>
            <person name="Meyerdierks A."/>
            <person name="Storesund J.E."/>
            <person name="Kallscheuer N."/>
            <person name="Luecker S."/>
            <person name="Lage O.M."/>
            <person name="Pohl T."/>
            <person name="Merkel B.J."/>
            <person name="Hornburger P."/>
            <person name="Mueller R.-W."/>
            <person name="Bruemmer F."/>
            <person name="Labrenz M."/>
            <person name="Spormann A.M."/>
            <person name="Op den Camp H."/>
            <person name="Overmann J."/>
            <person name="Amann R."/>
            <person name="Jetten M.S.M."/>
            <person name="Mascher T."/>
            <person name="Medema M.H."/>
            <person name="Devos D.P."/>
            <person name="Kaster A.-K."/>
            <person name="Ovreas L."/>
            <person name="Rohde M."/>
            <person name="Galperin M.Y."/>
            <person name="Jogler C."/>
        </authorList>
    </citation>
    <scope>NUCLEOTIDE SEQUENCE [LARGE SCALE GENOMIC DNA]</scope>
    <source>
        <strain evidence="8 9">Pla85_3_4</strain>
    </source>
</reference>
<dbReference type="InterPro" id="IPR013043">
    <property type="entry name" value="DUF1595"/>
</dbReference>
<evidence type="ECO:0008006" key="10">
    <source>
        <dbReference type="Google" id="ProtNLM"/>
    </source>
</evidence>
<evidence type="ECO:0000259" key="6">
    <source>
        <dbReference type="Pfam" id="PF07635"/>
    </source>
</evidence>
<organism evidence="8 9">
    <name type="scientific">Lignipirellula cremea</name>
    <dbReference type="NCBI Taxonomy" id="2528010"/>
    <lineage>
        <taxon>Bacteria</taxon>
        <taxon>Pseudomonadati</taxon>
        <taxon>Planctomycetota</taxon>
        <taxon>Planctomycetia</taxon>
        <taxon>Pirellulales</taxon>
        <taxon>Pirellulaceae</taxon>
        <taxon>Lignipirellula</taxon>
    </lineage>
</organism>
<feature type="domain" description="Cytochrome C Planctomycete-type" evidence="6">
    <location>
        <begin position="51"/>
        <end position="98"/>
    </location>
</feature>
<dbReference type="Pfam" id="PF07624">
    <property type="entry name" value="PSD2"/>
    <property type="match status" value="1"/>
</dbReference>
<dbReference type="InterPro" id="IPR011429">
    <property type="entry name" value="Cyt_c_Planctomycete-type"/>
</dbReference>
<gene>
    <name evidence="8" type="ORF">Pla8534_43990</name>
</gene>
<keyword evidence="9" id="KW-1185">Reference proteome</keyword>
<proteinExistence type="predicted"/>
<feature type="domain" description="DUF1588" evidence="4">
    <location>
        <begin position="1192"/>
        <end position="1288"/>
    </location>
</feature>
<dbReference type="EMBL" id="CP036433">
    <property type="protein sequence ID" value="QDU96578.1"/>
    <property type="molecule type" value="Genomic_DNA"/>
</dbReference>
<dbReference type="Pfam" id="PF07627">
    <property type="entry name" value="PSCyt3"/>
    <property type="match status" value="1"/>
</dbReference>
<evidence type="ECO:0000259" key="5">
    <source>
        <dbReference type="Pfam" id="PF07631"/>
    </source>
</evidence>
<feature type="domain" description="DUF1585" evidence="2">
    <location>
        <begin position="1298"/>
        <end position="1372"/>
    </location>
</feature>
<accession>A0A518DXM2</accession>
<dbReference type="InterPro" id="IPR013036">
    <property type="entry name" value="DUF1587"/>
</dbReference>
<dbReference type="RefSeq" id="WP_145055199.1">
    <property type="nucleotide sequence ID" value="NZ_CP036433.1"/>
</dbReference>